<proteinExistence type="predicted"/>
<sequence>MHDPFFLLSSSSSSSPLPPHAPTNKLSASKSCPAGVRPQSKQTDGFGRQVEARRQADSKQAGVVKSAGLGSRRLPHQLLSNFEAAI</sequence>
<evidence type="ECO:0000313" key="3">
    <source>
        <dbReference type="Proteomes" id="UP000324222"/>
    </source>
</evidence>
<keyword evidence="3" id="KW-1185">Reference proteome</keyword>
<name>A0A5B7I6J7_PORTR</name>
<dbReference type="AlphaFoldDB" id="A0A5B7I6J7"/>
<dbReference type="Proteomes" id="UP000324222">
    <property type="component" value="Unassembled WGS sequence"/>
</dbReference>
<reference evidence="2 3" key="1">
    <citation type="submission" date="2019-05" db="EMBL/GenBank/DDBJ databases">
        <title>Another draft genome of Portunus trituberculatus and its Hox gene families provides insights of decapod evolution.</title>
        <authorList>
            <person name="Jeong J.-H."/>
            <person name="Song I."/>
            <person name="Kim S."/>
            <person name="Choi T."/>
            <person name="Kim D."/>
            <person name="Ryu S."/>
            <person name="Kim W."/>
        </authorList>
    </citation>
    <scope>NUCLEOTIDE SEQUENCE [LARGE SCALE GENOMIC DNA]</scope>
    <source>
        <tissue evidence="2">Muscle</tissue>
    </source>
</reference>
<evidence type="ECO:0000256" key="1">
    <source>
        <dbReference type="SAM" id="MobiDB-lite"/>
    </source>
</evidence>
<feature type="region of interest" description="Disordered" evidence="1">
    <location>
        <begin position="1"/>
        <end position="70"/>
    </location>
</feature>
<dbReference type="EMBL" id="VSRR010046064">
    <property type="protein sequence ID" value="MPC77526.1"/>
    <property type="molecule type" value="Genomic_DNA"/>
</dbReference>
<organism evidence="2 3">
    <name type="scientific">Portunus trituberculatus</name>
    <name type="common">Swimming crab</name>
    <name type="synonym">Neptunus trituberculatus</name>
    <dbReference type="NCBI Taxonomy" id="210409"/>
    <lineage>
        <taxon>Eukaryota</taxon>
        <taxon>Metazoa</taxon>
        <taxon>Ecdysozoa</taxon>
        <taxon>Arthropoda</taxon>
        <taxon>Crustacea</taxon>
        <taxon>Multicrustacea</taxon>
        <taxon>Malacostraca</taxon>
        <taxon>Eumalacostraca</taxon>
        <taxon>Eucarida</taxon>
        <taxon>Decapoda</taxon>
        <taxon>Pleocyemata</taxon>
        <taxon>Brachyura</taxon>
        <taxon>Eubrachyura</taxon>
        <taxon>Portunoidea</taxon>
        <taxon>Portunidae</taxon>
        <taxon>Portuninae</taxon>
        <taxon>Portunus</taxon>
    </lineage>
</organism>
<evidence type="ECO:0000313" key="2">
    <source>
        <dbReference type="EMBL" id="MPC77526.1"/>
    </source>
</evidence>
<protein>
    <submittedName>
        <fullName evidence="2">Uncharacterized protein</fullName>
    </submittedName>
</protein>
<gene>
    <name evidence="2" type="ORF">E2C01_071983</name>
</gene>
<accession>A0A5B7I6J7</accession>
<comment type="caution">
    <text evidence="2">The sequence shown here is derived from an EMBL/GenBank/DDBJ whole genome shotgun (WGS) entry which is preliminary data.</text>
</comment>